<dbReference type="RefSeq" id="WP_146130437.1">
    <property type="nucleotide sequence ID" value="NZ_PVNE01000010.1"/>
</dbReference>
<dbReference type="OrthoDB" id="2935618at2"/>
<organism evidence="2 3">
    <name type="scientific">Planifilum fimeticola</name>
    <dbReference type="NCBI Taxonomy" id="201975"/>
    <lineage>
        <taxon>Bacteria</taxon>
        <taxon>Bacillati</taxon>
        <taxon>Bacillota</taxon>
        <taxon>Bacilli</taxon>
        <taxon>Bacillales</taxon>
        <taxon>Thermoactinomycetaceae</taxon>
        <taxon>Planifilum</taxon>
    </lineage>
</organism>
<sequence>MAEQKAERMGEKILLRDIFFGMLMVFVILVVGSIILDQFPSLLPVWEAMQVHGKNLYDISLEEFGPTRTVLLIIGIIILIGTSTAVGRRF</sequence>
<keyword evidence="1" id="KW-0472">Membrane</keyword>
<reference evidence="2 3" key="1">
    <citation type="submission" date="2018-03" db="EMBL/GenBank/DDBJ databases">
        <title>Genomic Encyclopedia of Archaeal and Bacterial Type Strains, Phase II (KMG-II): from individual species to whole genera.</title>
        <authorList>
            <person name="Goeker M."/>
        </authorList>
    </citation>
    <scope>NUCLEOTIDE SEQUENCE [LARGE SCALE GENOMIC DNA]</scope>
    <source>
        <strain evidence="2 3">DSM 44946</strain>
    </source>
</reference>
<comment type="caution">
    <text evidence="2">The sequence shown here is derived from an EMBL/GenBank/DDBJ whole genome shotgun (WGS) entry which is preliminary data.</text>
</comment>
<protein>
    <submittedName>
        <fullName evidence="2">Uncharacterized protein</fullName>
    </submittedName>
</protein>
<proteinExistence type="predicted"/>
<evidence type="ECO:0000313" key="2">
    <source>
        <dbReference type="EMBL" id="PRX40912.1"/>
    </source>
</evidence>
<keyword evidence="3" id="KW-1185">Reference proteome</keyword>
<feature type="transmembrane region" description="Helical" evidence="1">
    <location>
        <begin position="69"/>
        <end position="87"/>
    </location>
</feature>
<accession>A0A2T0LFC3</accession>
<dbReference type="Proteomes" id="UP000237797">
    <property type="component" value="Unassembled WGS sequence"/>
</dbReference>
<evidence type="ECO:0000313" key="3">
    <source>
        <dbReference type="Proteomes" id="UP000237797"/>
    </source>
</evidence>
<dbReference type="AlphaFoldDB" id="A0A2T0LFC3"/>
<gene>
    <name evidence="2" type="ORF">CLV97_110104</name>
</gene>
<dbReference type="EMBL" id="PVNE01000010">
    <property type="protein sequence ID" value="PRX40912.1"/>
    <property type="molecule type" value="Genomic_DNA"/>
</dbReference>
<name>A0A2T0LFC3_9BACL</name>
<keyword evidence="1" id="KW-1133">Transmembrane helix</keyword>
<feature type="transmembrane region" description="Helical" evidence="1">
    <location>
        <begin position="18"/>
        <end position="36"/>
    </location>
</feature>
<keyword evidence="1" id="KW-0812">Transmembrane</keyword>
<evidence type="ECO:0000256" key="1">
    <source>
        <dbReference type="SAM" id="Phobius"/>
    </source>
</evidence>